<evidence type="ECO:0000256" key="1">
    <source>
        <dbReference type="SAM" id="MobiDB-lite"/>
    </source>
</evidence>
<dbReference type="AlphaFoldDB" id="A0A6J4SQL3"/>
<sequence length="329" mass="34350">MLPAWLEPLPRTDPSAHGVLVRGAAGHLLVDPGWGSRPAVAELRRRLAAAGTAPADVALVAATHFHADHVGAIAWLQAAHGVPAAAHAEEAALVNARDPRAADHDRMGHPVGPYTVGRPFLPGDVLGPPGGPDLVVVDAAGQTPGHVAFHAPDDGVLLTGDLLQDGDVAWVLLDGPEDLEPLRTLVRTVERLAALEPRIVLPGHGPPVVRDVPRVVEATLRRYAGWLEDPGRALRHAGKRAVAFWLMTTWPRAGEAEERMAAEPWLRAVAGAVHGGDERAAAAALLGELDRLGILARRGGRLGTSSAHLPPGPLATGPGDPAAWPPARV</sequence>
<dbReference type="InterPro" id="IPR001279">
    <property type="entry name" value="Metallo-B-lactamas"/>
</dbReference>
<dbReference type="InterPro" id="IPR036866">
    <property type="entry name" value="RibonucZ/Hydroxyglut_hydro"/>
</dbReference>
<reference evidence="3" key="1">
    <citation type="submission" date="2020-02" db="EMBL/GenBank/DDBJ databases">
        <authorList>
            <person name="Meier V. D."/>
        </authorList>
    </citation>
    <scope>NUCLEOTIDE SEQUENCE</scope>
    <source>
        <strain evidence="3">AVDCRST_MAG13</strain>
    </source>
</reference>
<feature type="region of interest" description="Disordered" evidence="1">
    <location>
        <begin position="305"/>
        <end position="329"/>
    </location>
</feature>
<name>A0A6J4SQL3_9ACTN</name>
<protein>
    <recommendedName>
        <fullName evidence="2">Metallo-beta-lactamase domain-containing protein</fullName>
    </recommendedName>
</protein>
<evidence type="ECO:0000313" key="3">
    <source>
        <dbReference type="EMBL" id="CAA9501761.1"/>
    </source>
</evidence>
<organism evidence="3">
    <name type="scientific">uncultured Solirubrobacteraceae bacterium</name>
    <dbReference type="NCBI Taxonomy" id="1162706"/>
    <lineage>
        <taxon>Bacteria</taxon>
        <taxon>Bacillati</taxon>
        <taxon>Actinomycetota</taxon>
        <taxon>Thermoleophilia</taxon>
        <taxon>Solirubrobacterales</taxon>
        <taxon>Solirubrobacteraceae</taxon>
        <taxon>environmental samples</taxon>
    </lineage>
</organism>
<feature type="domain" description="Metallo-beta-lactamase" evidence="2">
    <location>
        <begin position="15"/>
        <end position="204"/>
    </location>
</feature>
<dbReference type="Pfam" id="PF00753">
    <property type="entry name" value="Lactamase_B"/>
    <property type="match status" value="1"/>
</dbReference>
<dbReference type="EMBL" id="CADCVO010000367">
    <property type="protein sequence ID" value="CAA9501761.1"/>
    <property type="molecule type" value="Genomic_DNA"/>
</dbReference>
<dbReference type="SMART" id="SM00849">
    <property type="entry name" value="Lactamase_B"/>
    <property type="match status" value="1"/>
</dbReference>
<gene>
    <name evidence="3" type="ORF">AVDCRST_MAG13-2306</name>
</gene>
<dbReference type="PANTHER" id="PTHR42951">
    <property type="entry name" value="METALLO-BETA-LACTAMASE DOMAIN-CONTAINING"/>
    <property type="match status" value="1"/>
</dbReference>
<dbReference type="Gene3D" id="3.60.15.10">
    <property type="entry name" value="Ribonuclease Z/Hydroxyacylglutathione hydrolase-like"/>
    <property type="match status" value="1"/>
</dbReference>
<evidence type="ECO:0000259" key="2">
    <source>
        <dbReference type="SMART" id="SM00849"/>
    </source>
</evidence>
<dbReference type="SUPFAM" id="SSF56281">
    <property type="entry name" value="Metallo-hydrolase/oxidoreductase"/>
    <property type="match status" value="1"/>
</dbReference>
<accession>A0A6J4SQL3</accession>
<dbReference type="InterPro" id="IPR050855">
    <property type="entry name" value="NDM-1-like"/>
</dbReference>
<proteinExistence type="predicted"/>